<evidence type="ECO:0000313" key="5">
    <source>
        <dbReference type="EMBL" id="MBX0302670.1"/>
    </source>
</evidence>
<evidence type="ECO:0000313" key="6">
    <source>
        <dbReference type="Proteomes" id="UP000783863"/>
    </source>
</evidence>
<dbReference type="PROSITE" id="PS50110">
    <property type="entry name" value="RESPONSE_REGULATORY"/>
    <property type="match status" value="1"/>
</dbReference>
<keyword evidence="1 2" id="KW-0597">Phosphoprotein</keyword>
<dbReference type="InterPro" id="IPR050595">
    <property type="entry name" value="Bact_response_regulator"/>
</dbReference>
<dbReference type="PANTHER" id="PTHR44591:SF3">
    <property type="entry name" value="RESPONSE REGULATORY DOMAIN-CONTAINING PROTEIN"/>
    <property type="match status" value="1"/>
</dbReference>
<dbReference type="Proteomes" id="UP000783863">
    <property type="component" value="Unassembled WGS sequence"/>
</dbReference>
<proteinExistence type="predicted"/>
<dbReference type="GO" id="GO:0000160">
    <property type="term" value="P:phosphorelay signal transduction system"/>
    <property type="evidence" value="ECO:0007669"/>
    <property type="project" value="InterPro"/>
</dbReference>
<dbReference type="InterPro" id="IPR011006">
    <property type="entry name" value="CheY-like_superfamily"/>
</dbReference>
<dbReference type="AlphaFoldDB" id="A0A8J7YAW0"/>
<feature type="region of interest" description="Disordered" evidence="3">
    <location>
        <begin position="176"/>
        <end position="198"/>
    </location>
</feature>
<dbReference type="Pfam" id="PF00072">
    <property type="entry name" value="Response_reg"/>
    <property type="match status" value="1"/>
</dbReference>
<dbReference type="SMART" id="SM00448">
    <property type="entry name" value="REC"/>
    <property type="match status" value="1"/>
</dbReference>
<dbReference type="SUPFAM" id="SSF52172">
    <property type="entry name" value="CheY-like"/>
    <property type="match status" value="1"/>
</dbReference>
<name>A0A8J7YAW0_9EURY</name>
<gene>
    <name evidence="5" type="ORF">EGD98_03175</name>
</gene>
<dbReference type="PANTHER" id="PTHR44591">
    <property type="entry name" value="STRESS RESPONSE REGULATOR PROTEIN 1"/>
    <property type="match status" value="1"/>
</dbReference>
<organism evidence="5 6">
    <name type="scientific">Haloarcula salinisoli</name>
    <dbReference type="NCBI Taxonomy" id="2487746"/>
    <lineage>
        <taxon>Archaea</taxon>
        <taxon>Methanobacteriati</taxon>
        <taxon>Methanobacteriota</taxon>
        <taxon>Stenosarchaea group</taxon>
        <taxon>Halobacteria</taxon>
        <taxon>Halobacteriales</taxon>
        <taxon>Haloarculaceae</taxon>
        <taxon>Haloarcula</taxon>
    </lineage>
</organism>
<dbReference type="RefSeq" id="WP_220586904.1">
    <property type="nucleotide sequence ID" value="NZ_RKLQ01000001.1"/>
</dbReference>
<dbReference type="InterPro" id="IPR001789">
    <property type="entry name" value="Sig_transdc_resp-reg_receiver"/>
</dbReference>
<feature type="domain" description="Response regulatory" evidence="4">
    <location>
        <begin position="7"/>
        <end position="116"/>
    </location>
</feature>
<dbReference type="CDD" id="cd00156">
    <property type="entry name" value="REC"/>
    <property type="match status" value="1"/>
</dbReference>
<protein>
    <submittedName>
        <fullName evidence="5">Response regulator</fullName>
    </submittedName>
</protein>
<comment type="caution">
    <text evidence="5">The sequence shown here is derived from an EMBL/GenBank/DDBJ whole genome shotgun (WGS) entry which is preliminary data.</text>
</comment>
<evidence type="ECO:0000256" key="2">
    <source>
        <dbReference type="PROSITE-ProRule" id="PRU00169"/>
    </source>
</evidence>
<reference evidence="5" key="1">
    <citation type="submission" date="2021-06" db="EMBL/GenBank/DDBJ databases">
        <title>Halomicroarcula sp. F24A a new haloarchaeum isolated from saline soil.</title>
        <authorList>
            <person name="Duran-Viseras A."/>
            <person name="Sanchez-Porro C."/>
            <person name="Ventosa A."/>
        </authorList>
    </citation>
    <scope>NUCLEOTIDE SEQUENCE</scope>
    <source>
        <strain evidence="5">F24A</strain>
    </source>
</reference>
<feature type="modified residue" description="4-aspartylphosphate" evidence="2">
    <location>
        <position position="54"/>
    </location>
</feature>
<feature type="compositionally biased region" description="Polar residues" evidence="3">
    <location>
        <begin position="187"/>
        <end position="198"/>
    </location>
</feature>
<evidence type="ECO:0000256" key="1">
    <source>
        <dbReference type="ARBA" id="ARBA00022553"/>
    </source>
</evidence>
<dbReference type="EMBL" id="RKLQ01000001">
    <property type="protein sequence ID" value="MBX0302670.1"/>
    <property type="molecule type" value="Genomic_DNA"/>
</dbReference>
<sequence>MTGTAGTVLVIDDDSDLRSLYRCWLAESFEVRTAADGVAGLGRLDEDIDVVLIDRQMPRKDGVSVAEDLDRRELDPAVVMISSVEPDVDLLDISVDDYLQKPVERTAVLDSVKRALAVAEQPRPRRHLVSLDRRRQIVEATASPETLNGETAYQQTVDTLDSHSDTLDAAWRAVPVPVQRNGRNHSEPTPESSIRNSP</sequence>
<dbReference type="Gene3D" id="3.40.50.2300">
    <property type="match status" value="1"/>
</dbReference>
<keyword evidence="6" id="KW-1185">Reference proteome</keyword>
<evidence type="ECO:0000259" key="4">
    <source>
        <dbReference type="PROSITE" id="PS50110"/>
    </source>
</evidence>
<evidence type="ECO:0000256" key="3">
    <source>
        <dbReference type="SAM" id="MobiDB-lite"/>
    </source>
</evidence>
<accession>A0A8J7YAW0</accession>